<organism evidence="2 3">
    <name type="scientific">Geothermobacter hydrogeniphilus</name>
    <dbReference type="NCBI Taxonomy" id="1969733"/>
    <lineage>
        <taxon>Bacteria</taxon>
        <taxon>Pseudomonadati</taxon>
        <taxon>Thermodesulfobacteriota</taxon>
        <taxon>Desulfuromonadia</taxon>
        <taxon>Desulfuromonadales</taxon>
        <taxon>Geothermobacteraceae</taxon>
        <taxon>Geothermobacter</taxon>
    </lineage>
</organism>
<evidence type="ECO:0000313" key="3">
    <source>
        <dbReference type="Proteomes" id="UP000193136"/>
    </source>
</evidence>
<dbReference type="GO" id="GO:0005886">
    <property type="term" value="C:plasma membrane"/>
    <property type="evidence" value="ECO:0007669"/>
    <property type="project" value="InterPro"/>
</dbReference>
<keyword evidence="1" id="KW-0732">Signal</keyword>
<dbReference type="PANTHER" id="PTHR36118">
    <property type="entry name" value="ION-TRANSLOCATING OXIDOREDUCTASE COMPLEX SUBUNIT G"/>
    <property type="match status" value="1"/>
</dbReference>
<dbReference type="GO" id="GO:0022900">
    <property type="term" value="P:electron transport chain"/>
    <property type="evidence" value="ECO:0007669"/>
    <property type="project" value="InterPro"/>
</dbReference>
<comment type="caution">
    <text evidence="2">The sequence shown here is derived from an EMBL/GenBank/DDBJ whole genome shotgun (WGS) entry which is preliminary data.</text>
</comment>
<dbReference type="GO" id="GO:0009055">
    <property type="term" value="F:electron transfer activity"/>
    <property type="evidence" value="ECO:0007669"/>
    <property type="project" value="InterPro"/>
</dbReference>
<keyword evidence="3" id="KW-1185">Reference proteome</keyword>
<feature type="chain" id="PRO_5011987099" description="FMN-binding domain-containing protein" evidence="1">
    <location>
        <begin position="25"/>
        <end position="182"/>
    </location>
</feature>
<dbReference type="EMBL" id="NAAD01000004">
    <property type="protein sequence ID" value="ORJ62144.1"/>
    <property type="molecule type" value="Genomic_DNA"/>
</dbReference>
<dbReference type="RefSeq" id="WP_085009698.1">
    <property type="nucleotide sequence ID" value="NZ_NAAD01000004.1"/>
</dbReference>
<accession>A0A1X0YAX8</accession>
<dbReference type="InterPro" id="IPR010209">
    <property type="entry name" value="Ion_transpt_RnfG/RsxG"/>
</dbReference>
<reference evidence="2 3" key="1">
    <citation type="submission" date="2017-03" db="EMBL/GenBank/DDBJ databases">
        <title>Genome sequence of Geothermobacter sp. EPR-M, Deep-Sea Iron Reducer.</title>
        <authorList>
            <person name="Tully B."/>
            <person name="Savalia P."/>
            <person name="Abuyen K."/>
            <person name="Baughan C."/>
            <person name="Romero E."/>
            <person name="Ronkowski C."/>
            <person name="Torres B."/>
            <person name="Tremblay J."/>
            <person name="Trujillo A."/>
            <person name="Tyler M."/>
            <person name="Perez-Rodriguez I."/>
            <person name="Amend J."/>
        </authorList>
    </citation>
    <scope>NUCLEOTIDE SEQUENCE [LARGE SCALE GENOMIC DNA]</scope>
    <source>
        <strain evidence="2 3">EPR-M</strain>
    </source>
</reference>
<gene>
    <name evidence="2" type="ORF">B5V00_05180</name>
</gene>
<evidence type="ECO:0000256" key="1">
    <source>
        <dbReference type="SAM" id="SignalP"/>
    </source>
</evidence>
<dbReference type="STRING" id="1969733.B5V00_05180"/>
<dbReference type="AlphaFoldDB" id="A0A1X0YAX8"/>
<feature type="signal peptide" evidence="1">
    <location>
        <begin position="1"/>
        <end position="24"/>
    </location>
</feature>
<sequence>MRLKTVIPLALALALLCAAAVAHAGTYMTRSEALALAFGEGVEIGTVQLFMTEAELAEVAGESGIRPDSALYTFYVGKDGNRVIGYAAIEAATVRTHPETVLVALHPDGRVRFVEILAFFEPEEYLPSRRWLKQFRERSISGRLRIGDDIHGMTGATLSAQSVTRQVRKTVAILKTYLARAE</sequence>
<name>A0A1X0YAX8_9BACT</name>
<evidence type="ECO:0000313" key="2">
    <source>
        <dbReference type="EMBL" id="ORJ62144.1"/>
    </source>
</evidence>
<protein>
    <recommendedName>
        <fullName evidence="4">FMN-binding domain-containing protein</fullName>
    </recommendedName>
</protein>
<proteinExistence type="predicted"/>
<dbReference type="PANTHER" id="PTHR36118:SF1">
    <property type="entry name" value="ION-TRANSLOCATING OXIDOREDUCTASE COMPLEX SUBUNIT G"/>
    <property type="match status" value="1"/>
</dbReference>
<dbReference type="OrthoDB" id="5402013at2"/>
<dbReference type="Proteomes" id="UP000193136">
    <property type="component" value="Unassembled WGS sequence"/>
</dbReference>
<evidence type="ECO:0008006" key="4">
    <source>
        <dbReference type="Google" id="ProtNLM"/>
    </source>
</evidence>